<dbReference type="InterPro" id="IPR029052">
    <property type="entry name" value="Metallo-depent_PP-like"/>
</dbReference>
<keyword evidence="2" id="KW-0479">Metal-binding</keyword>
<dbReference type="RefSeq" id="WP_172207663.1">
    <property type="nucleotide sequence ID" value="NZ_BLLI01000007.1"/>
</dbReference>
<evidence type="ECO:0000259" key="3">
    <source>
        <dbReference type="Pfam" id="PF12850"/>
    </source>
</evidence>
<comment type="cofactor">
    <cofactor evidence="2">
        <name>a divalent metal cation</name>
        <dbReference type="ChEBI" id="CHEBI:60240"/>
    </cofactor>
</comment>
<comment type="caution">
    <text evidence="4">The sequence shown here is derived from an EMBL/GenBank/DDBJ whole genome shotgun (WGS) entry which is preliminary data.</text>
</comment>
<evidence type="ECO:0000256" key="2">
    <source>
        <dbReference type="RuleBase" id="RU362039"/>
    </source>
</evidence>
<accession>A0A6A0B905</accession>
<dbReference type="Proteomes" id="UP000480303">
    <property type="component" value="Unassembled WGS sequence"/>
</dbReference>
<comment type="similarity">
    <text evidence="1 2">Belongs to the metallophosphoesterase superfamily. YfcE family.</text>
</comment>
<protein>
    <recommendedName>
        <fullName evidence="2">Phosphoesterase</fullName>
        <ecNumber evidence="2">3.1.4.-</ecNumber>
    </recommendedName>
</protein>
<keyword evidence="5" id="KW-1185">Reference proteome</keyword>
<gene>
    <name evidence="4" type="primary">ynbC</name>
    <name evidence="4" type="ORF">Hs30E_04610</name>
</gene>
<dbReference type="NCBIfam" id="TIGR00040">
    <property type="entry name" value="yfcE"/>
    <property type="match status" value="1"/>
</dbReference>
<dbReference type="GO" id="GO:0046872">
    <property type="term" value="F:metal ion binding"/>
    <property type="evidence" value="ECO:0007669"/>
    <property type="project" value="UniProtKB-KW"/>
</dbReference>
<dbReference type="AlphaFoldDB" id="A0A6A0B905"/>
<dbReference type="PANTHER" id="PTHR11124">
    <property type="entry name" value="VACUOLAR SORTING PROTEIN VPS29"/>
    <property type="match status" value="1"/>
</dbReference>
<proteinExistence type="inferred from homology"/>
<dbReference type="SUPFAM" id="SSF56300">
    <property type="entry name" value="Metallo-dependent phosphatases"/>
    <property type="match status" value="1"/>
</dbReference>
<dbReference type="Pfam" id="PF12850">
    <property type="entry name" value="Metallophos_2"/>
    <property type="match status" value="1"/>
</dbReference>
<evidence type="ECO:0000313" key="5">
    <source>
        <dbReference type="Proteomes" id="UP000480303"/>
    </source>
</evidence>
<evidence type="ECO:0000256" key="1">
    <source>
        <dbReference type="ARBA" id="ARBA00008950"/>
    </source>
</evidence>
<name>A0A6A0B905_9LACT</name>
<dbReference type="InterPro" id="IPR024654">
    <property type="entry name" value="Calcineurin-like_PHP_lpxH"/>
</dbReference>
<evidence type="ECO:0000313" key="4">
    <source>
        <dbReference type="EMBL" id="GFH41910.1"/>
    </source>
</evidence>
<dbReference type="EMBL" id="BLLI01000007">
    <property type="protein sequence ID" value="GFH41910.1"/>
    <property type="molecule type" value="Genomic_DNA"/>
</dbReference>
<dbReference type="InterPro" id="IPR041802">
    <property type="entry name" value="MPP_YfcE"/>
</dbReference>
<dbReference type="GO" id="GO:0016787">
    <property type="term" value="F:hydrolase activity"/>
    <property type="evidence" value="ECO:0007669"/>
    <property type="project" value="UniProtKB-UniRule"/>
</dbReference>
<feature type="domain" description="Calcineurin-like phosphoesterase" evidence="3">
    <location>
        <begin position="2"/>
        <end position="139"/>
    </location>
</feature>
<dbReference type="CDD" id="cd00841">
    <property type="entry name" value="MPP_YfcE"/>
    <property type="match status" value="1"/>
</dbReference>
<dbReference type="EC" id="3.1.4.-" evidence="2"/>
<organism evidence="4 5">
    <name type="scientific">Pseudolactococcus hodotermopsidis</name>
    <dbReference type="NCBI Taxonomy" id="2709157"/>
    <lineage>
        <taxon>Bacteria</taxon>
        <taxon>Bacillati</taxon>
        <taxon>Bacillota</taxon>
        <taxon>Bacilli</taxon>
        <taxon>Lactobacillales</taxon>
        <taxon>Streptococcaceae</taxon>
        <taxon>Pseudolactococcus</taxon>
    </lineage>
</organism>
<dbReference type="InterPro" id="IPR000979">
    <property type="entry name" value="Phosphodiesterase_MJ0936/Vps29"/>
</dbReference>
<dbReference type="Gene3D" id="3.60.21.10">
    <property type="match status" value="1"/>
</dbReference>
<sequence length="170" mass="19315">MIIVMSDSHGNRKVVEDIKEKYLGKVDGIFHCGDSEQQLMDETWDRMSMVVKGNCDYDSFPTISEMLIGNDHVFTTHGHLHGVAWGLERLVADAKKYDCNIALFGHLHRPIATVEDGVLCLNPGSVSQPRGKHNIKMYAKIEPTTDSYKISYMDLNHQEIPELQFNLPRK</sequence>
<reference evidence="4 5" key="1">
    <citation type="submission" date="2020-02" db="EMBL/GenBank/DDBJ databases">
        <title>Draft genome sequence of Lactococcus sp. Hs30E4-3.</title>
        <authorList>
            <person name="Noda S."/>
            <person name="Yuki M."/>
            <person name="Ohkuma M."/>
        </authorList>
    </citation>
    <scope>NUCLEOTIDE SEQUENCE [LARGE SCALE GENOMIC DNA]</scope>
    <source>
        <strain evidence="4 5">Hs30E4-3</strain>
    </source>
</reference>